<dbReference type="SUPFAM" id="SSF53448">
    <property type="entry name" value="Nucleotide-diphospho-sugar transferases"/>
    <property type="match status" value="1"/>
</dbReference>
<evidence type="ECO:0000313" key="5">
    <source>
        <dbReference type="EMBL" id="MED5052438.1"/>
    </source>
</evidence>
<dbReference type="EC" id="2.4.-.-" evidence="5"/>
<evidence type="ECO:0000256" key="1">
    <source>
        <dbReference type="ARBA" id="ARBA00006739"/>
    </source>
</evidence>
<evidence type="ECO:0000256" key="3">
    <source>
        <dbReference type="ARBA" id="ARBA00022679"/>
    </source>
</evidence>
<dbReference type="InterPro" id="IPR050834">
    <property type="entry name" value="Glycosyltransf_2"/>
</dbReference>
<evidence type="ECO:0000256" key="2">
    <source>
        <dbReference type="ARBA" id="ARBA00022676"/>
    </source>
</evidence>
<dbReference type="Proteomes" id="UP001339962">
    <property type="component" value="Unassembled WGS sequence"/>
</dbReference>
<dbReference type="InterPro" id="IPR001173">
    <property type="entry name" value="Glyco_trans_2-like"/>
</dbReference>
<comment type="similarity">
    <text evidence="1">Belongs to the glycosyltransferase 2 family.</text>
</comment>
<dbReference type="Gene3D" id="3.90.550.10">
    <property type="entry name" value="Spore Coat Polysaccharide Biosynthesis Protein SpsA, Chain A"/>
    <property type="match status" value="1"/>
</dbReference>
<gene>
    <name evidence="5" type="ORF">P9850_11310</name>
</gene>
<dbReference type="EMBL" id="JARTLI010000020">
    <property type="protein sequence ID" value="MED5052438.1"/>
    <property type="molecule type" value="Genomic_DNA"/>
</dbReference>
<keyword evidence="3 5" id="KW-0808">Transferase</keyword>
<accession>A0ABD5IX77</accession>
<dbReference type="GO" id="GO:0016757">
    <property type="term" value="F:glycosyltransferase activity"/>
    <property type="evidence" value="ECO:0007669"/>
    <property type="project" value="UniProtKB-KW"/>
</dbReference>
<dbReference type="CDD" id="cd00761">
    <property type="entry name" value="Glyco_tranf_GTA_type"/>
    <property type="match status" value="1"/>
</dbReference>
<sequence length="428" mass="49634">MAEDIHVLLLDYTSPISLSKALISLQLLHSRVKHITIINKGDLVPSLHIPALPQPVTYQKIIMGNLGRTIQQLVRASGCEYTLFLYDHDYLTEKIQHVLLQLEKDNMMMVDSYRVRDLTIQRPFLVKTRLLQQSSSLLERQVPFKEAVLPCWFSRLNAVNTIMISEGAVKQTRSVANHTSFYKQEMIQKYFSRPINLTESPSISIMLANYNMEQYIDIALASCFYQTVQPDQILVIDDGSRDRSYEKIQKWNGVIPLESFQQINSGKARAFNQLLPQIKSDFVLELDADDWLDPDAMAVLKQHLAHLSEEVSVLYGNLRFWKQQNNGDVIFKGIRKGKPVYNQQDLIEYPFPLGPRIYRTSALKENGGFPVKDFQDGRLYEDVLVLNDLLKKGRLHYENFTIYNVRRHHASITKKNYSKWSEFIKYLD</sequence>
<dbReference type="InterPro" id="IPR029044">
    <property type="entry name" value="Nucleotide-diphossugar_trans"/>
</dbReference>
<comment type="caution">
    <text evidence="5">The sequence shown here is derived from an EMBL/GenBank/DDBJ whole genome shotgun (WGS) entry which is preliminary data.</text>
</comment>
<dbReference type="RefSeq" id="WP_161491057.1">
    <property type="nucleotide sequence ID" value="NZ_JARTLI010000020.1"/>
</dbReference>
<dbReference type="Pfam" id="PF00535">
    <property type="entry name" value="Glycos_transf_2"/>
    <property type="match status" value="1"/>
</dbReference>
<dbReference type="AlphaFoldDB" id="A0ABD5IX77"/>
<keyword evidence="2 5" id="KW-0328">Glycosyltransferase</keyword>
<evidence type="ECO:0000259" key="4">
    <source>
        <dbReference type="Pfam" id="PF00535"/>
    </source>
</evidence>
<name>A0ABD5IX77_9BACL</name>
<protein>
    <submittedName>
        <fullName evidence="5">Glycosyltransferase family A protein</fullName>
        <ecNumber evidence="5">2.4.-.-</ecNumber>
    </submittedName>
</protein>
<reference evidence="5 6" key="1">
    <citation type="submission" date="2023-03" db="EMBL/GenBank/DDBJ databases">
        <title>Bacillus Genome Sequencing.</title>
        <authorList>
            <person name="Dunlap C."/>
        </authorList>
    </citation>
    <scope>NUCLEOTIDE SEQUENCE [LARGE SCALE GENOMIC DNA]</scope>
    <source>
        <strain evidence="5 6">NRS-38</strain>
    </source>
</reference>
<dbReference type="PANTHER" id="PTHR43685:SF5">
    <property type="entry name" value="GLYCOSYLTRANSFERASE EPSE-RELATED"/>
    <property type="match status" value="1"/>
</dbReference>
<evidence type="ECO:0000313" key="6">
    <source>
        <dbReference type="Proteomes" id="UP001339962"/>
    </source>
</evidence>
<proteinExistence type="inferred from homology"/>
<organism evidence="5 6">
    <name type="scientific">Anoxybacteroides rupiense</name>
    <dbReference type="NCBI Taxonomy" id="311460"/>
    <lineage>
        <taxon>Bacteria</taxon>
        <taxon>Bacillati</taxon>
        <taxon>Bacillota</taxon>
        <taxon>Bacilli</taxon>
        <taxon>Bacillales</taxon>
        <taxon>Anoxybacillaceae</taxon>
        <taxon>Anoxybacteroides</taxon>
    </lineage>
</organism>
<feature type="domain" description="Glycosyltransferase 2-like" evidence="4">
    <location>
        <begin position="204"/>
        <end position="330"/>
    </location>
</feature>
<dbReference type="PANTHER" id="PTHR43685">
    <property type="entry name" value="GLYCOSYLTRANSFERASE"/>
    <property type="match status" value="1"/>
</dbReference>